<dbReference type="Gene3D" id="3.30.2320.10">
    <property type="entry name" value="hypothetical protein PF0899 domain"/>
    <property type="match status" value="1"/>
</dbReference>
<dbReference type="RefSeq" id="WP_286344081.1">
    <property type="nucleotide sequence ID" value="NZ_AP027732.1"/>
</dbReference>
<evidence type="ECO:0000256" key="2">
    <source>
        <dbReference type="ARBA" id="ARBA00033743"/>
    </source>
</evidence>
<name>A0ABN6Y5Q4_9MICO</name>
<evidence type="ECO:0000256" key="4">
    <source>
        <dbReference type="ARBA" id="ARBA00050023"/>
    </source>
</evidence>
<evidence type="ECO:0000313" key="5">
    <source>
        <dbReference type="EMBL" id="BDZ51288.1"/>
    </source>
</evidence>
<protein>
    <recommendedName>
        <fullName evidence="4">Type 1 encapsulin shell protein</fullName>
    </recommendedName>
</protein>
<sequence length="269" mass="28477">MNHLLRELAPFGSDVWALLDDEATTRLTVALAARRLVDFAGPKGWTHSAVDLGRTDDVAHESIRVKRRRILPLLEARADFRLRREELVDSSRGATDVDLGPLDTAALSLAAFENELVFGGPRDASGLGEVSPHPVGYHDGSPDSFRAAVGGAVAALRSAGVGGPYSLAASPSDWTTIVETDDDGYPLRTQLEGILGGSLEWTPGITGSVVLSTRGGDYELTVGEDLSLGYSDHDIAEVGLYVEETLAFRVNTPEAAVRLLAASSGAVRA</sequence>
<comment type="similarity">
    <text evidence="2">Belongs to the encapsulin family. Family 1 subfamily.</text>
</comment>
<proteinExistence type="inferred from homology"/>
<organism evidence="5 6">
    <name type="scientific">Frondihabitans sucicola</name>
    <dbReference type="NCBI Taxonomy" id="1268041"/>
    <lineage>
        <taxon>Bacteria</taxon>
        <taxon>Bacillati</taxon>
        <taxon>Actinomycetota</taxon>
        <taxon>Actinomycetes</taxon>
        <taxon>Micrococcales</taxon>
        <taxon>Microbacteriaceae</taxon>
        <taxon>Frondihabitans</taxon>
    </lineage>
</organism>
<dbReference type="EMBL" id="AP027732">
    <property type="protein sequence ID" value="BDZ51288.1"/>
    <property type="molecule type" value="Genomic_DNA"/>
</dbReference>
<evidence type="ECO:0000313" key="6">
    <source>
        <dbReference type="Proteomes" id="UP001321486"/>
    </source>
</evidence>
<dbReference type="PANTHER" id="PTHR37165">
    <property type="entry name" value="PEPTIDASE U56 FAMILY"/>
    <property type="match status" value="1"/>
</dbReference>
<keyword evidence="3" id="KW-1284">Encapsulin nanocompartment</keyword>
<dbReference type="PIRSF" id="PIRSF019254">
    <property type="entry name" value="CFP29"/>
    <property type="match status" value="1"/>
</dbReference>
<dbReference type="PANTHER" id="PTHR37165:SF1">
    <property type="entry name" value="TYPE 1 ENCAPSULIN SHELL PROTEIN"/>
    <property type="match status" value="1"/>
</dbReference>
<gene>
    <name evidence="5" type="ORF">GCM10025867_35290</name>
</gene>
<keyword evidence="6" id="KW-1185">Reference proteome</keyword>
<dbReference type="InterPro" id="IPR007544">
    <property type="entry name" value="ENCAP"/>
</dbReference>
<comment type="subcellular location">
    <subcellularLocation>
        <location evidence="1">Encapsulin nanocompartment</location>
    </subcellularLocation>
</comment>
<accession>A0ABN6Y5Q4</accession>
<dbReference type="InterPro" id="IPR051429">
    <property type="entry name" value="Encapsulin_nc"/>
</dbReference>
<evidence type="ECO:0000256" key="3">
    <source>
        <dbReference type="ARBA" id="ARBA00033787"/>
    </source>
</evidence>
<dbReference type="Pfam" id="PF04454">
    <property type="entry name" value="Linocin_M18"/>
    <property type="match status" value="1"/>
</dbReference>
<evidence type="ECO:0000256" key="1">
    <source>
        <dbReference type="ARBA" id="ARBA00033738"/>
    </source>
</evidence>
<dbReference type="Proteomes" id="UP001321486">
    <property type="component" value="Chromosome"/>
</dbReference>
<dbReference type="Gene3D" id="3.30.2400.30">
    <property type="match status" value="1"/>
</dbReference>
<dbReference type="NCBIfam" id="NF041155">
    <property type="entry name" value="encap_f1"/>
    <property type="match status" value="1"/>
</dbReference>
<reference evidence="6" key="1">
    <citation type="journal article" date="2019" name="Int. J. Syst. Evol. Microbiol.">
        <title>The Global Catalogue of Microorganisms (GCM) 10K type strain sequencing project: providing services to taxonomists for standard genome sequencing and annotation.</title>
        <authorList>
            <consortium name="The Broad Institute Genomics Platform"/>
            <consortium name="The Broad Institute Genome Sequencing Center for Infectious Disease"/>
            <person name="Wu L."/>
            <person name="Ma J."/>
        </authorList>
    </citation>
    <scope>NUCLEOTIDE SEQUENCE [LARGE SCALE GENOMIC DNA]</scope>
    <source>
        <strain evidence="6">NBRC 108728</strain>
    </source>
</reference>